<feature type="compositionally biased region" description="Low complexity" evidence="2">
    <location>
        <begin position="887"/>
        <end position="904"/>
    </location>
</feature>
<feature type="compositionally biased region" description="Low complexity" evidence="2">
    <location>
        <begin position="855"/>
        <end position="874"/>
    </location>
</feature>
<dbReference type="VEuPathDB" id="TrichDB:TVAGG3_0609830"/>
<feature type="region of interest" description="Disordered" evidence="2">
    <location>
        <begin position="1"/>
        <end position="39"/>
    </location>
</feature>
<dbReference type="SUPFAM" id="SSF48371">
    <property type="entry name" value="ARM repeat"/>
    <property type="match status" value="1"/>
</dbReference>
<gene>
    <name evidence="4" type="ORF">TVAG_139680</name>
</gene>
<reference evidence="4" key="2">
    <citation type="journal article" date="2007" name="Science">
        <title>Draft genome sequence of the sexually transmitted pathogen Trichomonas vaginalis.</title>
        <authorList>
            <person name="Carlton J.M."/>
            <person name="Hirt R.P."/>
            <person name="Silva J.C."/>
            <person name="Delcher A.L."/>
            <person name="Schatz M."/>
            <person name="Zhao Q."/>
            <person name="Wortman J.R."/>
            <person name="Bidwell S.L."/>
            <person name="Alsmark U.C.M."/>
            <person name="Besteiro S."/>
            <person name="Sicheritz-Ponten T."/>
            <person name="Noel C.J."/>
            <person name="Dacks J.B."/>
            <person name="Foster P.G."/>
            <person name="Simillion C."/>
            <person name="Van de Peer Y."/>
            <person name="Miranda-Saavedra D."/>
            <person name="Barton G.J."/>
            <person name="Westrop G.D."/>
            <person name="Mueller S."/>
            <person name="Dessi D."/>
            <person name="Fiori P.L."/>
            <person name="Ren Q."/>
            <person name="Paulsen I."/>
            <person name="Zhang H."/>
            <person name="Bastida-Corcuera F.D."/>
            <person name="Simoes-Barbosa A."/>
            <person name="Brown M.T."/>
            <person name="Hayes R.D."/>
            <person name="Mukherjee M."/>
            <person name="Okumura C.Y."/>
            <person name="Schneider R."/>
            <person name="Smith A.J."/>
            <person name="Vanacova S."/>
            <person name="Villalvazo M."/>
            <person name="Haas B.J."/>
            <person name="Pertea M."/>
            <person name="Feldblyum T.V."/>
            <person name="Utterback T.R."/>
            <person name="Shu C.L."/>
            <person name="Osoegawa K."/>
            <person name="de Jong P.J."/>
            <person name="Hrdy I."/>
            <person name="Horvathova L."/>
            <person name="Zubacova Z."/>
            <person name="Dolezal P."/>
            <person name="Malik S.B."/>
            <person name="Logsdon J.M. Jr."/>
            <person name="Henze K."/>
            <person name="Gupta A."/>
            <person name="Wang C.C."/>
            <person name="Dunne R.L."/>
            <person name="Upcroft J.A."/>
            <person name="Upcroft P."/>
            <person name="White O."/>
            <person name="Salzberg S.L."/>
            <person name="Tang P."/>
            <person name="Chiu C.-H."/>
            <person name="Lee Y.-S."/>
            <person name="Embley T.M."/>
            <person name="Coombs G.H."/>
            <person name="Mottram J.C."/>
            <person name="Tachezy J."/>
            <person name="Fraser-Liggett C.M."/>
            <person name="Johnson P.J."/>
        </authorList>
    </citation>
    <scope>NUCLEOTIDE SEQUENCE [LARGE SCALE GENOMIC DNA]</scope>
    <source>
        <strain evidence="4">G3</strain>
    </source>
</reference>
<dbReference type="GO" id="GO:0005634">
    <property type="term" value="C:nucleus"/>
    <property type="evidence" value="ECO:0000318"/>
    <property type="project" value="GO_Central"/>
</dbReference>
<dbReference type="VEuPathDB" id="TrichDB:TVAG_139680"/>
<evidence type="ECO:0000313" key="4">
    <source>
        <dbReference type="EMBL" id="EAY07338.1"/>
    </source>
</evidence>
<keyword evidence="1" id="KW-0175">Coiled coil</keyword>
<dbReference type="Proteomes" id="UP000001542">
    <property type="component" value="Unassembled WGS sequence"/>
</dbReference>
<feature type="coiled-coil region" evidence="1">
    <location>
        <begin position="174"/>
        <end position="211"/>
    </location>
</feature>
<dbReference type="RefSeq" id="XP_001319561.1">
    <property type="nucleotide sequence ID" value="XM_001319526.1"/>
</dbReference>
<dbReference type="GO" id="GO:0000785">
    <property type="term" value="C:chromatin"/>
    <property type="evidence" value="ECO:0000318"/>
    <property type="project" value="GO_Central"/>
</dbReference>
<feature type="domain" description="SCD" evidence="3">
    <location>
        <begin position="227"/>
        <end position="314"/>
    </location>
</feature>
<dbReference type="OrthoDB" id="498590at2759"/>
<dbReference type="Pfam" id="PF24571">
    <property type="entry name" value="HEAT_SCC3-SA"/>
    <property type="match status" value="1"/>
</dbReference>
<dbReference type="GO" id="GO:0008278">
    <property type="term" value="C:cohesin complex"/>
    <property type="evidence" value="ECO:0000318"/>
    <property type="project" value="GO_Central"/>
</dbReference>
<dbReference type="InterPro" id="IPR056396">
    <property type="entry name" value="HEAT_SCC3-SA"/>
</dbReference>
<evidence type="ECO:0000313" key="5">
    <source>
        <dbReference type="Proteomes" id="UP000001542"/>
    </source>
</evidence>
<feature type="region of interest" description="Disordered" evidence="2">
    <location>
        <begin position="845"/>
        <end position="904"/>
    </location>
</feature>
<dbReference type="GO" id="GO:0007062">
    <property type="term" value="P:sister chromatid cohesion"/>
    <property type="evidence" value="ECO:0000318"/>
    <property type="project" value="GO_Central"/>
</dbReference>
<dbReference type="PANTHER" id="PTHR11199:SF0">
    <property type="entry name" value="LD34181P-RELATED"/>
    <property type="match status" value="1"/>
</dbReference>
<dbReference type="SMR" id="A2EJ35"/>
<dbReference type="InterPro" id="IPR013721">
    <property type="entry name" value="STAG"/>
</dbReference>
<dbReference type="Pfam" id="PF08514">
    <property type="entry name" value="STAG"/>
    <property type="match status" value="1"/>
</dbReference>
<dbReference type="Pfam" id="PF21581">
    <property type="entry name" value="SCD"/>
    <property type="match status" value="1"/>
</dbReference>
<dbReference type="KEGG" id="tva:4765226"/>
<accession>A2EJ35</accession>
<dbReference type="InterPro" id="IPR039662">
    <property type="entry name" value="Cohesin_Scc3/SA"/>
</dbReference>
<organism evidence="4 5">
    <name type="scientific">Trichomonas vaginalis (strain ATCC PRA-98 / G3)</name>
    <dbReference type="NCBI Taxonomy" id="412133"/>
    <lineage>
        <taxon>Eukaryota</taxon>
        <taxon>Metamonada</taxon>
        <taxon>Parabasalia</taxon>
        <taxon>Trichomonadida</taxon>
        <taxon>Trichomonadidae</taxon>
        <taxon>Trichomonas</taxon>
    </lineage>
</organism>
<dbReference type="GO" id="GO:0003682">
    <property type="term" value="F:chromatin binding"/>
    <property type="evidence" value="ECO:0000318"/>
    <property type="project" value="GO_Central"/>
</dbReference>
<evidence type="ECO:0000259" key="3">
    <source>
        <dbReference type="PROSITE" id="PS51425"/>
    </source>
</evidence>
<dbReference type="PROSITE" id="PS51425">
    <property type="entry name" value="SCD"/>
    <property type="match status" value="1"/>
</dbReference>
<dbReference type="EMBL" id="DS113402">
    <property type="protein sequence ID" value="EAY07338.1"/>
    <property type="molecule type" value="Genomic_DNA"/>
</dbReference>
<dbReference type="InParanoid" id="A2EJ35"/>
<feature type="compositionally biased region" description="Basic residues" evidence="2">
    <location>
        <begin position="1"/>
        <end position="12"/>
    </location>
</feature>
<dbReference type="InterPro" id="IPR020839">
    <property type="entry name" value="SCD"/>
</dbReference>
<evidence type="ECO:0000256" key="1">
    <source>
        <dbReference type="SAM" id="Coils"/>
    </source>
</evidence>
<proteinExistence type="predicted"/>
<name>A2EJ35_TRIV3</name>
<dbReference type="FunFam" id="1.25.10.10:FF:001594">
    <property type="entry name" value="Uncharacterized protein"/>
    <property type="match status" value="1"/>
</dbReference>
<dbReference type="Gene3D" id="1.25.10.10">
    <property type="entry name" value="Leucine-rich Repeat Variant"/>
    <property type="match status" value="1"/>
</dbReference>
<dbReference type="PANTHER" id="PTHR11199">
    <property type="entry name" value="STROMAL ANTIGEN"/>
    <property type="match status" value="1"/>
</dbReference>
<evidence type="ECO:0000256" key="2">
    <source>
        <dbReference type="SAM" id="MobiDB-lite"/>
    </source>
</evidence>
<sequence>MSSKASPKRSKKPRVEDIDPDLLPPEMTHVGPHDPVTNYFTDDDPKSVLEKFADFYEKRPKIAVRELVNAIVFIAGSKYEITETQFLKSQYEIVMDEIEKTLQDNNEESEVSKTLTNSSSKSHDFWIDLGNALIVCKGLFKDEFDTFKSWCFNFCDSKIRVLRQSATVAVLALTEFLADSMRNADSSIEKLEKESNKSAVKKRQLKDFQDEKSSAKALIMEFFTTVIKTRIRDTNNELRILCTKVIYDLSSIVPEFRDDNFMKYIGTSLQDDNARVKKEGLKLAKNLLEKCDDEDEIKKITPFFKRNIGSIISLCDDNDNGLVIPAFELLTQLSNKKMLRDAEKADVVFKITADDSANVRNAAAKFFSQIHFAVPKKKGSANQELFEGHIRKFAELCSDFSVHAIQNSVEAFFKTMKALQEFELMAQIILSEDDEDEVPIFGHILAAAAKSAGEKDHKSVPDMTAAIIGHFTSIIDKYNKNEELISELIECSQYFDLGSIEKAAGSKVFKDFMKAFHNLFIKSDSKVIYNNIIKSLVRWSQNEDIPSKLKKEVDNEINNLKKEFKNPKKDAEKFAKLLAIVTFYDLSGDEELRDMLKESIDVCDEDASALALECLENIFKWDVMRIKNDEDQKMDYTREFNSFLSLFSLKLHNDDIDVKEAAFKCLSTLISLARLAGQKPVDDTTVSIFFKAFHELKNKEILFQWFTRPLTCGAVDSKYAVHVLWYTQDNALKGEVKNFMTNVSDIFPVDGTELGNLVRTLKYNENKLKAAMKVIARKITPRGAIDSWLDEPDDSLLPIYAPVLEIIDRNDAELLEDRDGITPQTKEVLSKRAHGKKLSAADFVVKSKSKKSKSSSEASSSSSSSSASASSDSSSDNEDSDSDDKTSSTSSEKSNSSDSNQTSD</sequence>
<dbReference type="InterPro" id="IPR016024">
    <property type="entry name" value="ARM-type_fold"/>
</dbReference>
<dbReference type="STRING" id="5722.A2EJ35"/>
<reference evidence="4" key="1">
    <citation type="submission" date="2006-10" db="EMBL/GenBank/DDBJ databases">
        <authorList>
            <person name="Amadeo P."/>
            <person name="Zhao Q."/>
            <person name="Wortman J."/>
            <person name="Fraser-Liggett C."/>
            <person name="Carlton J."/>
        </authorList>
    </citation>
    <scope>NUCLEOTIDE SEQUENCE</scope>
    <source>
        <strain evidence="4">G3</strain>
    </source>
</reference>
<dbReference type="AlphaFoldDB" id="A2EJ35"/>
<keyword evidence="5" id="KW-1185">Reference proteome</keyword>
<dbReference type="InterPro" id="IPR011989">
    <property type="entry name" value="ARM-like"/>
</dbReference>
<protein>
    <recommendedName>
        <fullName evidence="3">SCD domain-containing protein</fullName>
    </recommendedName>
</protein>
<dbReference type="eggNOG" id="KOG2011">
    <property type="taxonomic scope" value="Eukaryota"/>
</dbReference>